<gene>
    <name evidence="2" type="ORF">BAMA_02775</name>
</gene>
<feature type="transmembrane region" description="Helical" evidence="1">
    <location>
        <begin position="104"/>
        <end position="129"/>
    </location>
</feature>
<sequence>MLQLIKLEMKKYNFGWYVKGAIIANMLMPAMICFMFYIAQIEGDLFVTSYEQAFELISAMVRMVFIIFAAVLLAKLVIEEYKNRTILILFSYPISRKKIIASKLLIIGLLTFVTILLSNIFVAGAVFIINHQFEIISISVTTSEFIKEVIKMIPLAIAAAGASLIPLYFGMRKYSIPATIISSFLVVTIACSNNPEFSTSAFLPLQLGLAVVGVMIAYYGIRNVEKDDVA</sequence>
<organism evidence="2 3">
    <name type="scientific">Bacillus manliponensis</name>
    <dbReference type="NCBI Taxonomy" id="574376"/>
    <lineage>
        <taxon>Bacteria</taxon>
        <taxon>Bacillati</taxon>
        <taxon>Bacillota</taxon>
        <taxon>Bacilli</taxon>
        <taxon>Bacillales</taxon>
        <taxon>Bacillaceae</taxon>
        <taxon>Bacillus</taxon>
        <taxon>Bacillus cereus group</taxon>
    </lineage>
</organism>
<evidence type="ECO:0000313" key="3">
    <source>
        <dbReference type="Proteomes" id="UP000027822"/>
    </source>
</evidence>
<comment type="caution">
    <text evidence="2">The sequence shown here is derived from an EMBL/GenBank/DDBJ whole genome shotgun (WGS) entry which is preliminary data.</text>
</comment>
<feature type="transmembrane region" description="Helical" evidence="1">
    <location>
        <begin position="21"/>
        <end position="39"/>
    </location>
</feature>
<dbReference type="AlphaFoldDB" id="A0A073JXL8"/>
<evidence type="ECO:0008006" key="4">
    <source>
        <dbReference type="Google" id="ProtNLM"/>
    </source>
</evidence>
<name>A0A073JXL8_9BACI</name>
<dbReference type="STRING" id="574376.BAMA_02775"/>
<keyword evidence="1" id="KW-0812">Transmembrane</keyword>
<evidence type="ECO:0000256" key="1">
    <source>
        <dbReference type="SAM" id="Phobius"/>
    </source>
</evidence>
<reference evidence="2 3" key="1">
    <citation type="submission" date="2014-06" db="EMBL/GenBank/DDBJ databases">
        <title>Draft genome sequence of Bacillus manliponensis JCM 15802 (MCCC 1A00708).</title>
        <authorList>
            <person name="Lai Q."/>
            <person name="Liu Y."/>
            <person name="Shao Z."/>
        </authorList>
    </citation>
    <scope>NUCLEOTIDE SEQUENCE [LARGE SCALE GENOMIC DNA]</scope>
    <source>
        <strain evidence="2 3">JCM 15802</strain>
    </source>
</reference>
<keyword evidence="1" id="KW-1133">Transmembrane helix</keyword>
<evidence type="ECO:0000313" key="2">
    <source>
        <dbReference type="EMBL" id="KEK19010.1"/>
    </source>
</evidence>
<dbReference type="EMBL" id="JOTN01000010">
    <property type="protein sequence ID" value="KEK19010.1"/>
    <property type="molecule type" value="Genomic_DNA"/>
</dbReference>
<feature type="transmembrane region" description="Helical" evidence="1">
    <location>
        <begin position="149"/>
        <end position="169"/>
    </location>
</feature>
<feature type="transmembrane region" description="Helical" evidence="1">
    <location>
        <begin position="201"/>
        <end position="221"/>
    </location>
</feature>
<dbReference type="Proteomes" id="UP000027822">
    <property type="component" value="Unassembled WGS sequence"/>
</dbReference>
<dbReference type="OrthoDB" id="9784784at2"/>
<accession>A0A073JXL8</accession>
<keyword evidence="3" id="KW-1185">Reference proteome</keyword>
<protein>
    <recommendedName>
        <fullName evidence="4">ABC transporter permease</fullName>
    </recommendedName>
</protein>
<feature type="transmembrane region" description="Helical" evidence="1">
    <location>
        <begin position="176"/>
        <end position="195"/>
    </location>
</feature>
<keyword evidence="1" id="KW-0472">Membrane</keyword>
<feature type="transmembrane region" description="Helical" evidence="1">
    <location>
        <begin position="59"/>
        <end position="78"/>
    </location>
</feature>
<dbReference type="RefSeq" id="WP_034639855.1">
    <property type="nucleotide sequence ID" value="NZ_CBCSJC010000009.1"/>
</dbReference>
<dbReference type="eggNOG" id="ENOG502Z9TS">
    <property type="taxonomic scope" value="Bacteria"/>
</dbReference>
<proteinExistence type="predicted"/>
<dbReference type="Pfam" id="PF12730">
    <property type="entry name" value="ABC2_membrane_4"/>
    <property type="match status" value="1"/>
</dbReference>